<dbReference type="GeneID" id="63772291"/>
<gene>
    <name evidence="6" type="ORF">BCR38DRAFT_344074</name>
</gene>
<organism evidence="6 7">
    <name type="scientific">Pseudomassariella vexata</name>
    <dbReference type="NCBI Taxonomy" id="1141098"/>
    <lineage>
        <taxon>Eukaryota</taxon>
        <taxon>Fungi</taxon>
        <taxon>Dikarya</taxon>
        <taxon>Ascomycota</taxon>
        <taxon>Pezizomycotina</taxon>
        <taxon>Sordariomycetes</taxon>
        <taxon>Xylariomycetidae</taxon>
        <taxon>Amphisphaeriales</taxon>
        <taxon>Pseudomassariaceae</taxon>
        <taxon>Pseudomassariella</taxon>
    </lineage>
</organism>
<protein>
    <recommendedName>
        <fullName evidence="4">Terpene synthase</fullName>
        <ecNumber evidence="4">4.2.3.-</ecNumber>
    </recommendedName>
</protein>
<evidence type="ECO:0000256" key="2">
    <source>
        <dbReference type="ARBA" id="ARBA00006333"/>
    </source>
</evidence>
<evidence type="ECO:0000256" key="3">
    <source>
        <dbReference type="ARBA" id="ARBA00022842"/>
    </source>
</evidence>
<dbReference type="InterPro" id="IPR008949">
    <property type="entry name" value="Isoprenoid_synthase_dom_sf"/>
</dbReference>
<dbReference type="SUPFAM" id="SSF48576">
    <property type="entry name" value="Terpenoid synthases"/>
    <property type="match status" value="1"/>
</dbReference>
<feature type="chain" id="PRO_5012124135" description="Terpene synthase" evidence="5">
    <location>
        <begin position="23"/>
        <end position="426"/>
    </location>
</feature>
<evidence type="ECO:0000256" key="5">
    <source>
        <dbReference type="SAM" id="SignalP"/>
    </source>
</evidence>
<dbReference type="Proteomes" id="UP000193689">
    <property type="component" value="Unassembled WGS sequence"/>
</dbReference>
<comment type="caution">
    <text evidence="6">The sequence shown here is derived from an EMBL/GenBank/DDBJ whole genome shotgun (WGS) entry which is preliminary data.</text>
</comment>
<dbReference type="Pfam" id="PF19086">
    <property type="entry name" value="Terpene_syn_C_2"/>
    <property type="match status" value="1"/>
</dbReference>
<feature type="signal peptide" evidence="5">
    <location>
        <begin position="1"/>
        <end position="22"/>
    </location>
</feature>
<dbReference type="EMBL" id="MCFJ01000007">
    <property type="protein sequence ID" value="ORY63945.1"/>
    <property type="molecule type" value="Genomic_DNA"/>
</dbReference>
<reference evidence="6 7" key="1">
    <citation type="submission" date="2016-07" db="EMBL/GenBank/DDBJ databases">
        <title>Pervasive Adenine N6-methylation of Active Genes in Fungi.</title>
        <authorList>
            <consortium name="DOE Joint Genome Institute"/>
            <person name="Mondo S.J."/>
            <person name="Dannebaum R.O."/>
            <person name="Kuo R.C."/>
            <person name="Labutti K."/>
            <person name="Haridas S."/>
            <person name="Kuo A."/>
            <person name="Salamov A."/>
            <person name="Ahrendt S.R."/>
            <person name="Lipzen A."/>
            <person name="Sullivan W."/>
            <person name="Andreopoulos W.B."/>
            <person name="Clum A."/>
            <person name="Lindquist E."/>
            <person name="Daum C."/>
            <person name="Ramamoorthy G.K."/>
            <person name="Gryganskyi A."/>
            <person name="Culley D."/>
            <person name="Magnuson J.K."/>
            <person name="James T.Y."/>
            <person name="O'Malley M.A."/>
            <person name="Stajich J.E."/>
            <person name="Spatafora J.W."/>
            <person name="Visel A."/>
            <person name="Grigoriev I.V."/>
        </authorList>
    </citation>
    <scope>NUCLEOTIDE SEQUENCE [LARGE SCALE GENOMIC DNA]</scope>
    <source>
        <strain evidence="6 7">CBS 129021</strain>
    </source>
</reference>
<keyword evidence="7" id="KW-1185">Reference proteome</keyword>
<evidence type="ECO:0000256" key="4">
    <source>
        <dbReference type="RuleBase" id="RU366034"/>
    </source>
</evidence>
<dbReference type="GO" id="GO:0010333">
    <property type="term" value="F:terpene synthase activity"/>
    <property type="evidence" value="ECO:0007669"/>
    <property type="project" value="InterPro"/>
</dbReference>
<dbReference type="PANTHER" id="PTHR35201:SF4">
    <property type="entry name" value="BETA-PINACENE SYNTHASE-RELATED"/>
    <property type="match status" value="1"/>
</dbReference>
<dbReference type="STRING" id="1141098.A0A1Y2DZ86"/>
<evidence type="ECO:0000313" key="7">
    <source>
        <dbReference type="Proteomes" id="UP000193689"/>
    </source>
</evidence>
<dbReference type="SFLD" id="SFLDG01020">
    <property type="entry name" value="Terpene_Cyclase_Like_2"/>
    <property type="match status" value="1"/>
</dbReference>
<name>A0A1Y2DZ86_9PEZI</name>
<sequence>MKAFLLWLRSWLTAFLSSPTNSRTLLSGATAVEKADARQLTGKTGTNYQQTQPCPGSSDAALLGDALTLAGQLRGKTLRIPDLRKTFADWPCATNKHAKKLEGLVDSMLERIISDERKLRALKRADFARLLALWYPDAEWEELVIATAYSVWIFVWDDEVDAGDTAVSTDEELTRVYARQSRNYVRQALGLDEGSDAQAGGKHDGEEAPNTNMVLFTDVGRGMRTTTDLVQRKRFFRELEYFMLQVGIEHTHRLRGSIPSTEKYMEIRSGSVGCAPQISITDYMLRVRLPESIMESEAMKSLWRETVIICLVLNDIYSVQKEIAQGSFFNIVPVMFKNSPPENQKDLESVTAEFMAVLEESMRTFETAVDNLTKMTADDAQLSTDTQAFIKWCRYFITGVLEWSLESRRYGMAKCIQEDGSLSIPF</sequence>
<keyword evidence="4" id="KW-0479">Metal-binding</keyword>
<evidence type="ECO:0000313" key="6">
    <source>
        <dbReference type="EMBL" id="ORY63945.1"/>
    </source>
</evidence>
<keyword evidence="5" id="KW-0732">Signal</keyword>
<comment type="similarity">
    <text evidence="2 4">Belongs to the terpene synthase family.</text>
</comment>
<keyword evidence="4" id="KW-0456">Lyase</keyword>
<proteinExistence type="inferred from homology"/>
<dbReference type="OrthoDB" id="2861623at2759"/>
<dbReference type="AlphaFoldDB" id="A0A1Y2DZ86"/>
<dbReference type="SFLD" id="SFLDS00005">
    <property type="entry name" value="Isoprenoid_Synthase_Type_I"/>
    <property type="match status" value="1"/>
</dbReference>
<dbReference type="EC" id="4.2.3.-" evidence="4"/>
<dbReference type="GO" id="GO:0046872">
    <property type="term" value="F:metal ion binding"/>
    <property type="evidence" value="ECO:0007669"/>
    <property type="project" value="UniProtKB-KW"/>
</dbReference>
<dbReference type="PANTHER" id="PTHR35201">
    <property type="entry name" value="TERPENE SYNTHASE"/>
    <property type="match status" value="1"/>
</dbReference>
<accession>A0A1Y2DZ86</accession>
<dbReference type="InterPro" id="IPR034686">
    <property type="entry name" value="Terpene_cyclase-like_2"/>
</dbReference>
<dbReference type="Gene3D" id="1.10.600.10">
    <property type="entry name" value="Farnesyl Diphosphate Synthase"/>
    <property type="match status" value="1"/>
</dbReference>
<dbReference type="InParanoid" id="A0A1Y2DZ86"/>
<keyword evidence="3 4" id="KW-0460">Magnesium</keyword>
<dbReference type="GO" id="GO:0008299">
    <property type="term" value="P:isoprenoid biosynthetic process"/>
    <property type="evidence" value="ECO:0007669"/>
    <property type="project" value="UniProtKB-ARBA"/>
</dbReference>
<dbReference type="RefSeq" id="XP_040715359.1">
    <property type="nucleotide sequence ID" value="XM_040856079.1"/>
</dbReference>
<evidence type="ECO:0000256" key="1">
    <source>
        <dbReference type="ARBA" id="ARBA00001946"/>
    </source>
</evidence>
<comment type="cofactor">
    <cofactor evidence="1 4">
        <name>Mg(2+)</name>
        <dbReference type="ChEBI" id="CHEBI:18420"/>
    </cofactor>
</comment>